<reference evidence="1" key="1">
    <citation type="submission" date="2024-06" db="EMBL/GenBank/DDBJ databases">
        <title>Genomic Encyclopedia of Type Strains, Phase IV (KMG-IV): sequencing the most valuable type-strain genomes for metagenomic binning, comparative biology and taxonomic classification.</title>
        <authorList>
            <person name="Goeker M."/>
        </authorList>
    </citation>
    <scope>NUCLEOTIDE SEQUENCE</scope>
    <source>
        <strain evidence="1">SJCon</strain>
    </source>
</reference>
<gene>
    <name evidence="1" type="ORF">ABIC98_000401</name>
</gene>
<keyword evidence="2" id="KW-1185">Reference proteome</keyword>
<dbReference type="EMBL" id="JBEPNJ010000001">
    <property type="protein sequence ID" value="MET3770777.1"/>
    <property type="molecule type" value="Genomic_DNA"/>
</dbReference>
<evidence type="ECO:0000313" key="2">
    <source>
        <dbReference type="Proteomes" id="UP001549207"/>
    </source>
</evidence>
<organism evidence="1 2">
    <name type="scientific">Arthrobacter nitrophenolicus</name>
    <dbReference type="NCBI Taxonomy" id="683150"/>
    <lineage>
        <taxon>Bacteria</taxon>
        <taxon>Bacillati</taxon>
        <taxon>Actinomycetota</taxon>
        <taxon>Actinomycetes</taxon>
        <taxon>Micrococcales</taxon>
        <taxon>Micrococcaceae</taxon>
        <taxon>Arthrobacter</taxon>
    </lineage>
</organism>
<protein>
    <submittedName>
        <fullName evidence="1">Uncharacterized protein</fullName>
    </submittedName>
</protein>
<sequence length="216" mass="22632">MVPESTATATAARLRRPSWKDPRLLVGILLVLVSVAGVVFLVNGADRTTEVYAARDGIAVGEQLTPENVVRAKVRLGETEQHYIPVKSGLPEGMVAVQRIGKDQLVPRASLGEVDDLDRKPVAISVEGTLPSQAVAGARVDVWVAQPDAKNGFSEPKLLLPGAEIAEVAEGSSALGSTKTTVLMVLVEDGQMPALLGAQANDAKISVVWNPGGGTR</sequence>
<evidence type="ECO:0000313" key="1">
    <source>
        <dbReference type="EMBL" id="MET3770777.1"/>
    </source>
</evidence>
<comment type="caution">
    <text evidence="1">The sequence shown here is derived from an EMBL/GenBank/DDBJ whole genome shotgun (WGS) entry which is preliminary data.</text>
</comment>
<name>A0ACC6TAN4_9MICC</name>
<proteinExistence type="predicted"/>
<dbReference type="Proteomes" id="UP001549207">
    <property type="component" value="Unassembled WGS sequence"/>
</dbReference>
<accession>A0ACC6TAN4</accession>